<evidence type="ECO:0000256" key="1">
    <source>
        <dbReference type="ARBA" id="ARBA00004123"/>
    </source>
</evidence>
<keyword evidence="3" id="KW-0805">Transcription regulation</keyword>
<feature type="compositionally biased region" description="Polar residues" evidence="6">
    <location>
        <begin position="8"/>
        <end position="20"/>
    </location>
</feature>
<reference evidence="9 10" key="2">
    <citation type="submission" date="2025-04" db="UniProtKB">
        <authorList>
            <consortium name="RefSeq"/>
        </authorList>
    </citation>
    <scope>IDENTIFICATION</scope>
    <source>
        <tissue evidence="9 10">Etiolated seedlings</tissue>
    </source>
</reference>
<dbReference type="InterPro" id="IPR019035">
    <property type="entry name" value="Mediator_Med12"/>
</dbReference>
<feature type="region of interest" description="Disordered" evidence="6">
    <location>
        <begin position="1942"/>
        <end position="1980"/>
    </location>
</feature>
<evidence type="ECO:0000256" key="4">
    <source>
        <dbReference type="ARBA" id="ARBA00023163"/>
    </source>
</evidence>
<dbReference type="SMART" id="SM01281">
    <property type="entry name" value="Med12"/>
    <property type="match status" value="1"/>
</dbReference>
<evidence type="ECO:0000256" key="6">
    <source>
        <dbReference type="SAM" id="MobiDB-lite"/>
    </source>
</evidence>
<dbReference type="GO" id="GO:0016592">
    <property type="term" value="C:mediator complex"/>
    <property type="evidence" value="ECO:0007669"/>
    <property type="project" value="InterPro"/>
</dbReference>
<dbReference type="Proteomes" id="UP000087171">
    <property type="component" value="Chromosome Ca3"/>
</dbReference>
<dbReference type="PaxDb" id="3827-XP_004492731.1"/>
<gene>
    <name evidence="9 10" type="primary">LOC101504236</name>
</gene>
<dbReference type="STRING" id="3827.A0A1S3E246"/>
<evidence type="ECO:0000256" key="5">
    <source>
        <dbReference type="ARBA" id="ARBA00023242"/>
    </source>
</evidence>
<dbReference type="OrthoDB" id="20828at2759"/>
<dbReference type="GO" id="GO:0006357">
    <property type="term" value="P:regulation of transcription by RNA polymerase II"/>
    <property type="evidence" value="ECO:0007669"/>
    <property type="project" value="InterPro"/>
</dbReference>
<feature type="compositionally biased region" description="Low complexity" evidence="6">
    <location>
        <begin position="1968"/>
        <end position="1980"/>
    </location>
</feature>
<evidence type="ECO:0000259" key="7">
    <source>
        <dbReference type="SMART" id="SM01281"/>
    </source>
</evidence>
<feature type="region of interest" description="Disordered" evidence="6">
    <location>
        <begin position="1"/>
        <end position="77"/>
    </location>
</feature>
<evidence type="ECO:0000313" key="9">
    <source>
        <dbReference type="RefSeq" id="XP_004492731.1"/>
    </source>
</evidence>
<dbReference type="Pfam" id="PF09497">
    <property type="entry name" value="Med12"/>
    <property type="match status" value="1"/>
</dbReference>
<organism evidence="8 10">
    <name type="scientific">Cicer arietinum</name>
    <name type="common">Chickpea</name>
    <name type="synonym">Garbanzo</name>
    <dbReference type="NCBI Taxonomy" id="3827"/>
    <lineage>
        <taxon>Eukaryota</taxon>
        <taxon>Viridiplantae</taxon>
        <taxon>Streptophyta</taxon>
        <taxon>Embryophyta</taxon>
        <taxon>Tracheophyta</taxon>
        <taxon>Spermatophyta</taxon>
        <taxon>Magnoliopsida</taxon>
        <taxon>eudicotyledons</taxon>
        <taxon>Gunneridae</taxon>
        <taxon>Pentapetalae</taxon>
        <taxon>rosids</taxon>
        <taxon>fabids</taxon>
        <taxon>Fabales</taxon>
        <taxon>Fabaceae</taxon>
        <taxon>Papilionoideae</taxon>
        <taxon>50 kb inversion clade</taxon>
        <taxon>NPAAA clade</taxon>
        <taxon>Hologalegina</taxon>
        <taxon>IRL clade</taxon>
        <taxon>Cicereae</taxon>
        <taxon>Cicer</taxon>
    </lineage>
</organism>
<proteinExistence type="inferred from homology"/>
<accession>A0A1S3E246</accession>
<feature type="compositionally biased region" description="Polar residues" evidence="6">
    <location>
        <begin position="29"/>
        <end position="50"/>
    </location>
</feature>
<evidence type="ECO:0000256" key="2">
    <source>
        <dbReference type="ARBA" id="ARBA00010289"/>
    </source>
</evidence>
<dbReference type="KEGG" id="cam:101504236"/>
<comment type="subcellular location">
    <subcellularLocation>
        <location evidence="1">Nucleus</location>
    </subcellularLocation>
</comment>
<evidence type="ECO:0000313" key="10">
    <source>
        <dbReference type="RefSeq" id="XP_012569136.1"/>
    </source>
</evidence>
<keyword evidence="4" id="KW-0804">Transcription</keyword>
<keyword evidence="8" id="KW-1185">Reference proteome</keyword>
<sequence length="2258" mass="250260">MRRYHAGSCTSAVNNSTISGPSARDSGRIDSSSLPTNFPVSSRRQPSLNSYKLKCDKEPLNSRLGPPDFNPQTPNCPEETLTREYLQSGYRDTVEGLEEAREILLTQIPHFNKTIVLNCKEAIRKRLRAINESRVQKRKAGQVYGVALSGSQLSKPGVFPEQRPCPEDFRKKWIEGLSQQHRRLCSLDDLVPQCRRKSVLDVLIRNNVPLLRATWFVKVTYLNLVRPGSASVPSGTNDKTQLSCSELWTKDIIEYMQTLLDDFFSKNTSQSTPHNRDQSPQMSYATSLKHRSSQLLPVSDGEEPSLHFRWWYVVRLLQWHHTEGLLLPSLVIDWIFHQLQEKQLLEIWQLFLPIVYGFLEIVVLSQTYVRTLAGVALSIIRDPAPGGSDLVDNSRRAYTAAALIEMLQYLIFAVPETFVTLDCFPLPFSVVSHTINDGNFVPKAIEAAEKIKNSSEDVVCTFRSKGLDAKYESLAFGRVISCIQKHAENLTKAVSPGYPGHCLAKAAQALDKSLVLGDIRGAYTFLFEDLYDGRSSEGWVAKISPCLRLSLKWFVNVNSSLVYSVFFLCEWATSDFRDFRTAPPCDIKFTGKKDLSQVHIAVRLLKMKLRNMHISSRQRNENTHHGVDYSAKCSSQHINWNNASKIKSSSKSMNQSICSSVIFESPGPLHDIIVCWIDQHVVHKGVGFKCLHLFIVELILAGIFYPLAYVRQLIVSGIMDTSVNMVELERQKRHCQILKQLSGNFVRHALEESEIIEGPLLIEALHVYLNERRLILRGSFSENHINGSSRANNSTVNKKHCTSSAKDGFSTVSIDQQKTVPSNKISDKVEKDNTCVENLKTAISVLLQLPKSLPNPNTTELGESQGSVKRLVRCYSKIDLMEATPGCEECRRAKKQKLSEERSSLDVEDTWWVKKGLKSLEPLKVDQPLKTTKQVTKSRHKTVRKTQSLAQLAASRIEGSQGASTSHVCDIKVSCPHHRTAMDGDTAKSVDGIRTSQYQDIVSLGRALKRLRFVEKKEITVWLMTVIRQFIGDSEKSIGKVGQFGRPVTTMDDRSSIRWKLEEDELSAILYLMDVSDDLVPAIKFLLWLLPKVCSSSNSTIHSGRNVLMLARNVDNQVCNVGEAFLLSSLRRYENILASADLIPEALSSVMDRAAAIIASNGRVSGSGALAFARYLLKKYSNVVSVIEWEKNFKTTCDKRLASEFESGGRLVDGEFGLPLGVPAGIEDPDDYFRQKISGGRLPSRVASGMRDVVQRNVEDAFHYLFGKDRKLFAAGSPKGFSLEKWDNGYQIAQHIVIGLIDCIRQTGGAAQEGDPSLVTSAVSAIVGSVGPSLAKLPDFSAGNNHPNISLATSSLNYAKCILRMHITCLCLLKEALGERQSCVFDIALAIEASNALAGVFAPSKASRSQFQMSPETDDTSATMSNDVVNSSSKIVLARTTKIASSVSALIVGAIIYGVTSLERMVTILRLKEGLDVVQFVRNSRSNSNGNARSTGAIKVDSSVEVHLHWFRLLVGNCRTICEGLVVDLLSEPSIVAFSRMQRTLPQRLVFPPAYSIFSFVIWRPFITSANVANREDTNQLYQTLTMAINDAMKHLPFRDVCLRDSQGLYDLIAADTSDLEFANLLELNGSDMRLNSTAFVPLCARLFLNAMVDCKMPQSIYTKDGGSCISGHGESKIHFTDSESKLQDQLVDVLEALQPAKFHWQWVELRLLLNELALIEKLQTHNVSLADAIQLSLPSSEKAAASENENNFIQILFTRLLVRPDAAPLFSELVHLFGKSLEDSMLLQAKWFLGGEDVLFGRKTIRQRLINIAETKGFSVKPHSLEPWGWCSPSTDPLTIKGGKRKVDSLSLEEGEVVEEGVNVKRSIKGFSQVFDSEGSTIKQQHGTERAFLELILPCIDQSSNESRYSFASGLIKQLSYIEQQIAVVTCGPGNPAASMPVTEGQTNKGNSRKTIKGGSLGLARRPTSSTDSSPPSPAALRASMSLRIQLLMRFLPILCTDGEPSVRNMRRTLASVTLRLLGSRIVLEDANILVNATHSSLSKKDAESPSKVAYAAFVDSSVEGLFERLLLMLHGLLSSSPPSWLRLKPVSKTTTNEPTRDLSGVDRELLETLQNHLDNMQLPDSIRWRIQAAMPLLPPSTRCSFSCQPPFVPNSSLVSLQPNITNSGFNYSSVAIPQRSPVPLSRTAASGKSKQQDDDFEVDPWTLLEDGAGSCPSASNVGNGDRVNIRAASWLKGAVRVRRTDLTYVGAVDEDS</sequence>
<evidence type="ECO:0000256" key="3">
    <source>
        <dbReference type="ARBA" id="ARBA00023015"/>
    </source>
</evidence>
<reference evidence="8" key="1">
    <citation type="journal article" date="2013" name="Nat. Biotechnol.">
        <title>Draft genome sequence of chickpea (Cicer arietinum) provides a resource for trait improvement.</title>
        <authorList>
            <person name="Varshney R.K."/>
            <person name="Song C."/>
            <person name="Saxena R.K."/>
            <person name="Azam S."/>
            <person name="Yu S."/>
            <person name="Sharpe A.G."/>
            <person name="Cannon S."/>
            <person name="Baek J."/>
            <person name="Rosen B.D."/>
            <person name="Tar'an B."/>
            <person name="Millan T."/>
            <person name="Zhang X."/>
            <person name="Ramsay L.D."/>
            <person name="Iwata A."/>
            <person name="Wang Y."/>
            <person name="Nelson W."/>
            <person name="Farmer A.D."/>
            <person name="Gaur P.M."/>
            <person name="Soderlund C."/>
            <person name="Penmetsa R.V."/>
            <person name="Xu C."/>
            <person name="Bharti A.K."/>
            <person name="He W."/>
            <person name="Winter P."/>
            <person name="Zhao S."/>
            <person name="Hane J.K."/>
            <person name="Carrasquilla-Garcia N."/>
            <person name="Condie J.A."/>
            <person name="Upadhyaya H.D."/>
            <person name="Luo M.C."/>
            <person name="Thudi M."/>
            <person name="Gowda C.L."/>
            <person name="Singh N.P."/>
            <person name="Lichtenzveig J."/>
            <person name="Gali K.K."/>
            <person name="Rubio J."/>
            <person name="Nadarajan N."/>
            <person name="Dolezel J."/>
            <person name="Bansal K.C."/>
            <person name="Xu X."/>
            <person name="Edwards D."/>
            <person name="Zhang G."/>
            <person name="Kahl G."/>
            <person name="Gil J."/>
            <person name="Singh K.B."/>
            <person name="Datta S.K."/>
            <person name="Jackson S.A."/>
            <person name="Wang J."/>
            <person name="Cook D.R."/>
        </authorList>
    </citation>
    <scope>NUCLEOTIDE SEQUENCE [LARGE SCALE GENOMIC DNA]</scope>
    <source>
        <strain evidence="8">cv. CDC Frontier</strain>
    </source>
</reference>
<dbReference type="GO" id="GO:0003712">
    <property type="term" value="F:transcription coregulator activity"/>
    <property type="evidence" value="ECO:0007669"/>
    <property type="project" value="InterPro"/>
</dbReference>
<dbReference type="RefSeq" id="XP_004492731.1">
    <property type="nucleotide sequence ID" value="XM_004492674.3"/>
</dbReference>
<feature type="region of interest" description="Disordered" evidence="6">
    <location>
        <begin position="2182"/>
        <end position="2201"/>
    </location>
</feature>
<dbReference type="PANTHER" id="PTHR46567:SF2">
    <property type="entry name" value="RNA POLYMERASE II TRANSCRIPTION MEDIATORS PROTEIN"/>
    <property type="match status" value="1"/>
</dbReference>
<feature type="domain" description="Mediator complex subunit Med12" evidence="7">
    <location>
        <begin position="157"/>
        <end position="218"/>
    </location>
</feature>
<keyword evidence="5" id="KW-0539">Nucleus</keyword>
<evidence type="ECO:0000313" key="8">
    <source>
        <dbReference type="Proteomes" id="UP000087171"/>
    </source>
</evidence>
<comment type="similarity">
    <text evidence="2">Belongs to the Mediator complex subunit 12 family.</text>
</comment>
<name>A0A1S3E246_CICAR</name>
<protein>
    <submittedName>
        <fullName evidence="9 10">Mediator of RNA polymerase II transcription subunit 12-like</fullName>
    </submittedName>
</protein>
<dbReference type="GeneID" id="101504236"/>
<dbReference type="eggNOG" id="KOG4522">
    <property type="taxonomic scope" value="Eukaryota"/>
</dbReference>
<dbReference type="RefSeq" id="XP_012569136.1">
    <property type="nucleotide sequence ID" value="XM_012713682.2"/>
</dbReference>
<dbReference type="PANTHER" id="PTHR46567">
    <property type="entry name" value="MEDIATOR OF RNA POLYMERASE II TRANSCRIPTION SUBUNIT 12"/>
    <property type="match status" value="1"/>
</dbReference>